<reference evidence="2 3" key="1">
    <citation type="journal article" date="2019" name="Int. J. Syst. Evol. Microbiol.">
        <title>The Global Catalogue of Microorganisms (GCM) 10K type strain sequencing project: providing services to taxonomists for standard genome sequencing and annotation.</title>
        <authorList>
            <consortium name="The Broad Institute Genomics Platform"/>
            <consortium name="The Broad Institute Genome Sequencing Center for Infectious Disease"/>
            <person name="Wu L."/>
            <person name="Ma J."/>
        </authorList>
    </citation>
    <scope>NUCLEOTIDE SEQUENCE [LARGE SCALE GENOMIC DNA]</scope>
    <source>
        <strain evidence="2 3">JCM 15577</strain>
    </source>
</reference>
<gene>
    <name evidence="2" type="ORF">GCM10009808_23990</name>
</gene>
<keyword evidence="1" id="KW-0732">Signal</keyword>
<accession>A0ABN2IHP9</accession>
<evidence type="ECO:0000256" key="1">
    <source>
        <dbReference type="SAM" id="SignalP"/>
    </source>
</evidence>
<keyword evidence="3" id="KW-1185">Reference proteome</keyword>
<dbReference type="EMBL" id="BAAAPL010000002">
    <property type="protein sequence ID" value="GAA1705227.1"/>
    <property type="molecule type" value="Genomic_DNA"/>
</dbReference>
<dbReference type="PROSITE" id="PS51257">
    <property type="entry name" value="PROKAR_LIPOPROTEIN"/>
    <property type="match status" value="1"/>
</dbReference>
<organism evidence="2 3">
    <name type="scientific">Microbacterium sediminicola</name>
    <dbReference type="NCBI Taxonomy" id="415210"/>
    <lineage>
        <taxon>Bacteria</taxon>
        <taxon>Bacillati</taxon>
        <taxon>Actinomycetota</taxon>
        <taxon>Actinomycetes</taxon>
        <taxon>Micrococcales</taxon>
        <taxon>Microbacteriaceae</taxon>
        <taxon>Microbacterium</taxon>
    </lineage>
</organism>
<proteinExistence type="predicted"/>
<dbReference type="Proteomes" id="UP001501690">
    <property type="component" value="Unassembled WGS sequence"/>
</dbReference>
<evidence type="ECO:0000313" key="2">
    <source>
        <dbReference type="EMBL" id="GAA1705227.1"/>
    </source>
</evidence>
<sequence length="231" mass="23586">MSRRILTSLAAAGVLALGLTGCISGSDAPSGQQIDIEATWLDDGRLIGVATSGSSTCIPTADSAEINDAGDLAVTFVEPDESTPCTADLVTRITLVTVPDGVDPSQDLEIWVTNDGYYGNVLLAGVDGLAGPGTETDYQPSAGWFQQQGQFGILTWGSSGCPPTVDTAEVTAPGEVTVTFVDPPADQACTMDMAPRTTTAFADGLSGETGVQLILTGDSFDTTITINGASS</sequence>
<feature type="chain" id="PRO_5046530544" evidence="1">
    <location>
        <begin position="26"/>
        <end position="231"/>
    </location>
</feature>
<dbReference type="RefSeq" id="WP_344072929.1">
    <property type="nucleotide sequence ID" value="NZ_BAAAPL010000002.1"/>
</dbReference>
<protein>
    <submittedName>
        <fullName evidence="2">Uncharacterized protein</fullName>
    </submittedName>
</protein>
<name>A0ABN2IHP9_9MICO</name>
<feature type="signal peptide" evidence="1">
    <location>
        <begin position="1"/>
        <end position="25"/>
    </location>
</feature>
<evidence type="ECO:0000313" key="3">
    <source>
        <dbReference type="Proteomes" id="UP001501690"/>
    </source>
</evidence>
<comment type="caution">
    <text evidence="2">The sequence shown here is derived from an EMBL/GenBank/DDBJ whole genome shotgun (WGS) entry which is preliminary data.</text>
</comment>